<feature type="compositionally biased region" description="Basic and acidic residues" evidence="1">
    <location>
        <begin position="135"/>
        <end position="153"/>
    </location>
</feature>
<dbReference type="InterPro" id="IPR015915">
    <property type="entry name" value="Kelch-typ_b-propeller"/>
</dbReference>
<keyword evidence="2" id="KW-1133">Transmembrane helix</keyword>
<reference evidence="5" key="1">
    <citation type="journal article" date="2019" name="Mol. Biol. Evol.">
        <title>Blast fungal genomes show frequent chromosomal changes, gene gains and losses, and effector gene turnover.</title>
        <authorList>
            <person name="Gomez Luciano L.B."/>
            <person name="Jason Tsai I."/>
            <person name="Chuma I."/>
            <person name="Tosa Y."/>
            <person name="Chen Y.H."/>
            <person name="Li J.Y."/>
            <person name="Li M.Y."/>
            <person name="Jade Lu M.Y."/>
            <person name="Nakayashiki H."/>
            <person name="Li W.H."/>
        </authorList>
    </citation>
    <scope>NUCLEOTIDE SEQUENCE</scope>
    <source>
        <strain evidence="5">NI907</strain>
    </source>
</reference>
<keyword evidence="3" id="KW-0732">Signal</keyword>
<evidence type="ECO:0000313" key="5">
    <source>
        <dbReference type="RefSeq" id="XP_030977634.1"/>
    </source>
</evidence>
<keyword evidence="2" id="KW-0472">Membrane</keyword>
<evidence type="ECO:0008006" key="6">
    <source>
        <dbReference type="Google" id="ProtNLM"/>
    </source>
</evidence>
<accession>A0A6P8ARY2</accession>
<proteinExistence type="predicted"/>
<feature type="region of interest" description="Disordered" evidence="1">
    <location>
        <begin position="452"/>
        <end position="481"/>
    </location>
</feature>
<feature type="compositionally biased region" description="Gly residues" evidence="1">
    <location>
        <begin position="458"/>
        <end position="472"/>
    </location>
</feature>
<dbReference type="AlphaFoldDB" id="A0A6P8ARY2"/>
<reference evidence="5" key="2">
    <citation type="submission" date="2019-10" db="EMBL/GenBank/DDBJ databases">
        <authorList>
            <consortium name="NCBI Genome Project"/>
        </authorList>
    </citation>
    <scope>NUCLEOTIDE SEQUENCE</scope>
    <source>
        <strain evidence="5">NI907</strain>
    </source>
</reference>
<organism evidence="4 5">
    <name type="scientific">Pyricularia grisea</name>
    <name type="common">Crabgrass-specific blast fungus</name>
    <name type="synonym">Magnaporthe grisea</name>
    <dbReference type="NCBI Taxonomy" id="148305"/>
    <lineage>
        <taxon>Eukaryota</taxon>
        <taxon>Fungi</taxon>
        <taxon>Dikarya</taxon>
        <taxon>Ascomycota</taxon>
        <taxon>Pezizomycotina</taxon>
        <taxon>Sordariomycetes</taxon>
        <taxon>Sordariomycetidae</taxon>
        <taxon>Magnaporthales</taxon>
        <taxon>Pyriculariaceae</taxon>
        <taxon>Pyricularia</taxon>
    </lineage>
</organism>
<dbReference type="RefSeq" id="XP_030977634.1">
    <property type="nucleotide sequence ID" value="XM_031130026.1"/>
</dbReference>
<sequence length="587" mass="63584">MNLHPRATSWRSVLFVVATCFASCQAFEWQASHSVAILGNYLYIHGGKTTRPVAGEDSGWTPDNTTWAIPIDKSWSLGSGNFEKYAIEDPDFVSTAKPAMWPDPSGTRMYTWGGSSIDGNANRNSNEPRLSTFIRESDTSSEGKWERGQKKPEASSGQKLIHRTHLGSWTSCNGLGFYMGGYLHSATDNSTELWGRNKRALPGLIVFNMTDGTWANQTADDFGQGARRGTHLDGYAVCLPTLGTRNQGIVVFMAGLQGTINDDGDNADVPMDRITFYDIGTRTFHTQKTTGAYTPDKRRRRGCAVATTDAISSNRTGGYEIFMFGGVGITPADLWILTVPGFRWFQAPPTGLPTTARSNLDCAVAGRGQRQMIAVGGYDEKQSDDTNAWTRQDDWPRNMQVMDLTSLEWSGDYAADALPYQPPAMVADWNRNGGLAGVQWDDPSTRALFADVLDGRPGDGQQGGSPPGGGPASGDPSSPAGTGGTNVAAIAGGVAGGVAALLIAAAAGFYFYWYRPRRRQIRENAVEAPGDGQWHQEVNAAQQPQKYQHEDGVKEMVGSPVAQAELESSCTPSVHELDVYTRRHELG</sequence>
<dbReference type="KEGG" id="pgri:PgNI_10047"/>
<feature type="region of interest" description="Disordered" evidence="1">
    <location>
        <begin position="120"/>
        <end position="159"/>
    </location>
</feature>
<dbReference type="GeneID" id="41964934"/>
<keyword evidence="2" id="KW-0812">Transmembrane</keyword>
<gene>
    <name evidence="5" type="ORF">PgNI_10047</name>
</gene>
<evidence type="ECO:0000256" key="2">
    <source>
        <dbReference type="SAM" id="Phobius"/>
    </source>
</evidence>
<name>A0A6P8ARY2_PYRGI</name>
<feature type="chain" id="PRO_5027879542" description="Kelch repeat protein" evidence="3">
    <location>
        <begin position="27"/>
        <end position="587"/>
    </location>
</feature>
<evidence type="ECO:0000256" key="1">
    <source>
        <dbReference type="SAM" id="MobiDB-lite"/>
    </source>
</evidence>
<dbReference type="Proteomes" id="UP000515153">
    <property type="component" value="Unplaced"/>
</dbReference>
<reference evidence="5" key="3">
    <citation type="submission" date="2025-08" db="UniProtKB">
        <authorList>
            <consortium name="RefSeq"/>
        </authorList>
    </citation>
    <scope>IDENTIFICATION</scope>
    <source>
        <strain evidence="5">NI907</strain>
    </source>
</reference>
<feature type="compositionally biased region" description="Polar residues" evidence="1">
    <location>
        <begin position="120"/>
        <end position="129"/>
    </location>
</feature>
<dbReference type="Gene3D" id="2.120.10.80">
    <property type="entry name" value="Kelch-type beta propeller"/>
    <property type="match status" value="1"/>
</dbReference>
<dbReference type="InterPro" id="IPR011043">
    <property type="entry name" value="Gal_Oxase/kelch_b-propeller"/>
</dbReference>
<protein>
    <recommendedName>
        <fullName evidence="6">Kelch repeat protein</fullName>
    </recommendedName>
</protein>
<feature type="signal peptide" evidence="3">
    <location>
        <begin position="1"/>
        <end position="26"/>
    </location>
</feature>
<evidence type="ECO:0000313" key="4">
    <source>
        <dbReference type="Proteomes" id="UP000515153"/>
    </source>
</evidence>
<evidence type="ECO:0000256" key="3">
    <source>
        <dbReference type="SAM" id="SignalP"/>
    </source>
</evidence>
<keyword evidence="4" id="KW-1185">Reference proteome</keyword>
<feature type="transmembrane region" description="Helical" evidence="2">
    <location>
        <begin position="487"/>
        <end position="513"/>
    </location>
</feature>
<dbReference type="SUPFAM" id="SSF50965">
    <property type="entry name" value="Galactose oxidase, central domain"/>
    <property type="match status" value="1"/>
</dbReference>